<dbReference type="GO" id="GO:0004965">
    <property type="term" value="F:G protein-coupled GABA receptor activity"/>
    <property type="evidence" value="ECO:0007669"/>
    <property type="project" value="InterPro"/>
</dbReference>
<organism evidence="12 13">
    <name type="scientific">Fistulifera solaris</name>
    <name type="common">Oleaginous diatom</name>
    <dbReference type="NCBI Taxonomy" id="1519565"/>
    <lineage>
        <taxon>Eukaryota</taxon>
        <taxon>Sar</taxon>
        <taxon>Stramenopiles</taxon>
        <taxon>Ochrophyta</taxon>
        <taxon>Bacillariophyta</taxon>
        <taxon>Bacillariophyceae</taxon>
        <taxon>Bacillariophycidae</taxon>
        <taxon>Naviculales</taxon>
        <taxon>Naviculaceae</taxon>
        <taxon>Fistulifera</taxon>
    </lineage>
</organism>
<protein>
    <submittedName>
        <fullName evidence="12">Gamma-aminobutyric acid type B receptor</fullName>
    </submittedName>
</protein>
<dbReference type="EMBL" id="BDSP01000264">
    <property type="protein sequence ID" value="GAX28101.1"/>
    <property type="molecule type" value="Genomic_DNA"/>
</dbReference>
<keyword evidence="6 12" id="KW-0675">Receptor</keyword>
<dbReference type="PROSITE" id="PS50259">
    <property type="entry name" value="G_PROTEIN_RECEP_F3_4"/>
    <property type="match status" value="1"/>
</dbReference>
<dbReference type="InParanoid" id="A0A1Z5KQ14"/>
<feature type="transmembrane region" description="Helical" evidence="10">
    <location>
        <begin position="766"/>
        <end position="787"/>
    </location>
</feature>
<evidence type="ECO:0000256" key="5">
    <source>
        <dbReference type="ARBA" id="ARBA00023136"/>
    </source>
</evidence>
<accession>A0A1Z5KQ14</accession>
<name>A0A1Z5KQ14_FISSO</name>
<dbReference type="InterPro" id="IPR028082">
    <property type="entry name" value="Peripla_BP_I"/>
</dbReference>
<evidence type="ECO:0000256" key="1">
    <source>
        <dbReference type="ARBA" id="ARBA00004141"/>
    </source>
</evidence>
<keyword evidence="4" id="KW-0297">G-protein coupled receptor</keyword>
<feature type="transmembrane region" description="Helical" evidence="10">
    <location>
        <begin position="858"/>
        <end position="877"/>
    </location>
</feature>
<gene>
    <name evidence="12" type="ORF">FisN_2Hh078</name>
</gene>
<evidence type="ECO:0000256" key="10">
    <source>
        <dbReference type="SAM" id="Phobius"/>
    </source>
</evidence>
<keyword evidence="3 10" id="KW-1133">Transmembrane helix</keyword>
<feature type="compositionally biased region" description="Polar residues" evidence="9">
    <location>
        <begin position="964"/>
        <end position="988"/>
    </location>
</feature>
<evidence type="ECO:0000256" key="8">
    <source>
        <dbReference type="ARBA" id="ARBA00023224"/>
    </source>
</evidence>
<dbReference type="SUPFAM" id="SSF53822">
    <property type="entry name" value="Periplasmic binding protein-like I"/>
    <property type="match status" value="2"/>
</dbReference>
<dbReference type="Gene3D" id="3.40.50.2300">
    <property type="match status" value="2"/>
</dbReference>
<feature type="transmembrane region" description="Helical" evidence="10">
    <location>
        <begin position="671"/>
        <end position="692"/>
    </location>
</feature>
<dbReference type="InterPro" id="IPR000337">
    <property type="entry name" value="GPCR_3"/>
</dbReference>
<proteinExistence type="predicted"/>
<sequence length="1089" mass="120673">MSLPSPSVRCDPCIERSLTRLGVAHSLPRQWPALQQAAQDMNVQLLLLQDENTEQLYESLDALIVVRNPEESAEQNVAQLHPLLAMNSRKLPVFGIHGLNPKNEDDDSPIISWIGDNDYQVGLQSGQQFLKHAVDKNTLHTAFVASNRNSPVAQAHFQGLQVAAQNTSMTVEWLTDLQRCAEYDYLLLHTEELWEDLATSCTSNNTQIGATFASKGVYSRLVSTKNPLLFGWRSQEHLALAASVVNAALYATTGKTWTLPLVEQQYTAGKTLTTIENVPSDSYTVCQAASFPVCVDDGLEGDTAQTNQTDHSGVCECTSRPALRLGGVVHGHMRDIFWDPVFASAQQAADDMKITLDIERFPEPTDQNLLYRQMAARIRNLCDNGIDGIFVTIPSDDVLIAVQQCLDLRIPVISINSGQESSKALGLPHHIGMDEYAGGYGAGERMIAAGMTRAYCVDHAFGNTALIERCRGFKEAIAASDSPDVVFVEHFAVPPDNQEQYLQVVESTVGEDWSGVGLLSMGPNQIPGLKLVLERHPSTIVGTFDVNDDVYAGIESKQLLFGIDQQPFLQGNLPIYLLTWLAYTKESFQEHMVQSGPDFVEAVPLPQYAFCESNFFAVCPDRPDENMNYIPSALLAVGYTLFGLLFVMCVAALAWTWYYRERWVVKVSQPLFLMIVIGGTFLSSLSIVFLGFETAYRYEQDEAGGALLVPNPDIRRVDAACMAVPWFYGLGFVITFSALFAKIQRVKLIYQAGMRMLRKKVGLQDVAYIAAFMLTIELAILITWQLVAPLQWQREVLLYDSEQFSLSSVGGCSGGNEGWYFFLVLMIFHALCLFYALILGFQTKDINSDLAESSQLSLVVLFMFQVLVVAVPISALVRENAEVFYFVRVSAIFLQNITVLGLIFGPKFWKLNENYNGLRNTASLSSLPSTRRGASLNIQPNNPVSMAFQERSRVSFATAEESGRYSNDSGYVNTPDSLPRRSSATGSSGLDDRTEVISNINLSEDDVVDNAWSEMGFTSEKQAVAVIQAGKRNIKPWHRRVLLTDIATMQDNFEEDASEDKTVGKEDEDSERNEFESTPATGETAEIFS</sequence>
<evidence type="ECO:0000313" key="13">
    <source>
        <dbReference type="Proteomes" id="UP000198406"/>
    </source>
</evidence>
<keyword evidence="5 10" id="KW-0472">Membrane</keyword>
<evidence type="ECO:0000256" key="7">
    <source>
        <dbReference type="ARBA" id="ARBA00023180"/>
    </source>
</evidence>
<dbReference type="InterPro" id="IPR017978">
    <property type="entry name" value="GPCR_3_C"/>
</dbReference>
<comment type="subcellular location">
    <subcellularLocation>
        <location evidence="1">Membrane</location>
        <topology evidence="1">Multi-pass membrane protein</topology>
    </subcellularLocation>
</comment>
<evidence type="ECO:0000256" key="4">
    <source>
        <dbReference type="ARBA" id="ARBA00023040"/>
    </source>
</evidence>
<keyword evidence="8" id="KW-0807">Transducer</keyword>
<dbReference type="InterPro" id="IPR025997">
    <property type="entry name" value="SBP_2_dom"/>
</dbReference>
<feature type="transmembrane region" description="Helical" evidence="10">
    <location>
        <begin position="883"/>
        <end position="904"/>
    </location>
</feature>
<dbReference type="OrthoDB" id="47382at2759"/>
<feature type="region of interest" description="Disordered" evidence="9">
    <location>
        <begin position="959"/>
        <end position="992"/>
    </location>
</feature>
<dbReference type="GO" id="GO:0038039">
    <property type="term" value="C:G protein-coupled receptor heterodimeric complex"/>
    <property type="evidence" value="ECO:0007669"/>
    <property type="project" value="TreeGrafter"/>
</dbReference>
<comment type="caution">
    <text evidence="12">The sequence shown here is derived from an EMBL/GenBank/DDBJ whole genome shotgun (WGS) entry which is preliminary data.</text>
</comment>
<keyword evidence="7" id="KW-0325">Glycoprotein</keyword>
<evidence type="ECO:0000256" key="3">
    <source>
        <dbReference type="ARBA" id="ARBA00022989"/>
    </source>
</evidence>
<keyword evidence="13" id="KW-1185">Reference proteome</keyword>
<dbReference type="InterPro" id="IPR002455">
    <property type="entry name" value="GPCR3_GABA-B"/>
</dbReference>
<evidence type="ECO:0000256" key="9">
    <source>
        <dbReference type="SAM" id="MobiDB-lite"/>
    </source>
</evidence>
<dbReference type="Pfam" id="PF13407">
    <property type="entry name" value="Peripla_BP_4"/>
    <property type="match status" value="1"/>
</dbReference>
<feature type="region of interest" description="Disordered" evidence="9">
    <location>
        <begin position="1052"/>
        <end position="1089"/>
    </location>
</feature>
<evidence type="ECO:0000313" key="12">
    <source>
        <dbReference type="EMBL" id="GAX28101.1"/>
    </source>
</evidence>
<feature type="domain" description="G-protein coupled receptors family 3 profile" evidence="11">
    <location>
        <begin position="719"/>
        <end position="911"/>
    </location>
</feature>
<dbReference type="Pfam" id="PF00003">
    <property type="entry name" value="7tm_3"/>
    <property type="match status" value="1"/>
</dbReference>
<evidence type="ECO:0000256" key="6">
    <source>
        <dbReference type="ARBA" id="ARBA00023170"/>
    </source>
</evidence>
<feature type="transmembrane region" description="Helical" evidence="10">
    <location>
        <begin position="633"/>
        <end position="659"/>
    </location>
</feature>
<feature type="transmembrane region" description="Helical" evidence="10">
    <location>
        <begin position="819"/>
        <end position="838"/>
    </location>
</feature>
<dbReference type="PRINTS" id="PR00248">
    <property type="entry name" value="GPCRMGR"/>
</dbReference>
<feature type="transmembrane region" description="Helical" evidence="10">
    <location>
        <begin position="726"/>
        <end position="745"/>
    </location>
</feature>
<dbReference type="PANTHER" id="PTHR10519:SF20">
    <property type="entry name" value="G-PROTEIN COUPLED RECEPTOR 156-RELATED"/>
    <property type="match status" value="1"/>
</dbReference>
<reference evidence="12 13" key="1">
    <citation type="journal article" date="2015" name="Plant Cell">
        <title>Oil accumulation by the oleaginous diatom Fistulifera solaris as revealed by the genome and transcriptome.</title>
        <authorList>
            <person name="Tanaka T."/>
            <person name="Maeda Y."/>
            <person name="Veluchamy A."/>
            <person name="Tanaka M."/>
            <person name="Abida H."/>
            <person name="Marechal E."/>
            <person name="Bowler C."/>
            <person name="Muto M."/>
            <person name="Sunaga Y."/>
            <person name="Tanaka M."/>
            <person name="Yoshino T."/>
            <person name="Taniguchi T."/>
            <person name="Fukuda Y."/>
            <person name="Nemoto M."/>
            <person name="Matsumoto M."/>
            <person name="Wong P.S."/>
            <person name="Aburatani S."/>
            <person name="Fujibuchi W."/>
        </authorList>
    </citation>
    <scope>NUCLEOTIDE SEQUENCE [LARGE SCALE GENOMIC DNA]</scope>
    <source>
        <strain evidence="12 13">JPCC DA0580</strain>
    </source>
</reference>
<dbReference type="CDD" id="cd15047">
    <property type="entry name" value="7tmC_GABA-B-like"/>
    <property type="match status" value="1"/>
</dbReference>
<dbReference type="AlphaFoldDB" id="A0A1Z5KQ14"/>
<keyword evidence="2 10" id="KW-0812">Transmembrane</keyword>
<dbReference type="Proteomes" id="UP000198406">
    <property type="component" value="Unassembled WGS sequence"/>
</dbReference>
<evidence type="ECO:0000259" key="11">
    <source>
        <dbReference type="PROSITE" id="PS50259"/>
    </source>
</evidence>
<evidence type="ECO:0000256" key="2">
    <source>
        <dbReference type="ARBA" id="ARBA00022692"/>
    </source>
</evidence>
<dbReference type="PANTHER" id="PTHR10519">
    <property type="entry name" value="GABA-B RECEPTOR"/>
    <property type="match status" value="1"/>
</dbReference>